<dbReference type="AlphaFoldDB" id="A0A699WZC8"/>
<dbReference type="EMBL" id="BKCJ011763969">
    <property type="protein sequence ID" value="GFD50966.1"/>
    <property type="molecule type" value="Genomic_DNA"/>
</dbReference>
<organism evidence="1">
    <name type="scientific">Tanacetum cinerariifolium</name>
    <name type="common">Dalmatian daisy</name>
    <name type="synonym">Chrysanthemum cinerariifolium</name>
    <dbReference type="NCBI Taxonomy" id="118510"/>
    <lineage>
        <taxon>Eukaryota</taxon>
        <taxon>Viridiplantae</taxon>
        <taxon>Streptophyta</taxon>
        <taxon>Embryophyta</taxon>
        <taxon>Tracheophyta</taxon>
        <taxon>Spermatophyta</taxon>
        <taxon>Magnoliopsida</taxon>
        <taxon>eudicotyledons</taxon>
        <taxon>Gunneridae</taxon>
        <taxon>Pentapetalae</taxon>
        <taxon>asterids</taxon>
        <taxon>campanulids</taxon>
        <taxon>Asterales</taxon>
        <taxon>Asteraceae</taxon>
        <taxon>Asteroideae</taxon>
        <taxon>Anthemideae</taxon>
        <taxon>Anthemidinae</taxon>
        <taxon>Tanacetum</taxon>
    </lineage>
</organism>
<proteinExistence type="predicted"/>
<accession>A0A699WZC8</accession>
<sequence>LESYQVAHRDAATQVDGARRAIECQVREGYQVIAVGRNYVRYVVARKGYGSCVGLEGSRRGDAIRDGEVAAYVEVAPLHARQHQLAAPDQVNIFPHVECPVCLVHVQNAVAHHADV</sequence>
<protein>
    <submittedName>
        <fullName evidence="1">Uncharacterized protein</fullName>
    </submittedName>
</protein>
<gene>
    <name evidence="1" type="ORF">Tci_922935</name>
</gene>
<name>A0A699WZC8_TANCI</name>
<reference evidence="1" key="1">
    <citation type="journal article" date="2019" name="Sci. Rep.">
        <title>Draft genome of Tanacetum cinerariifolium, the natural source of mosquito coil.</title>
        <authorList>
            <person name="Yamashiro T."/>
            <person name="Shiraishi A."/>
            <person name="Satake H."/>
            <person name="Nakayama K."/>
        </authorList>
    </citation>
    <scope>NUCLEOTIDE SEQUENCE</scope>
</reference>
<feature type="non-terminal residue" evidence="1">
    <location>
        <position position="116"/>
    </location>
</feature>
<comment type="caution">
    <text evidence="1">The sequence shown here is derived from an EMBL/GenBank/DDBJ whole genome shotgun (WGS) entry which is preliminary data.</text>
</comment>
<evidence type="ECO:0000313" key="1">
    <source>
        <dbReference type="EMBL" id="GFD50966.1"/>
    </source>
</evidence>
<feature type="non-terminal residue" evidence="1">
    <location>
        <position position="1"/>
    </location>
</feature>